<dbReference type="KEGG" id="acad:UA74_22530"/>
<organism evidence="2 3">
    <name type="scientific">Actinoalloteichus fjordicus</name>
    <dbReference type="NCBI Taxonomy" id="1612552"/>
    <lineage>
        <taxon>Bacteria</taxon>
        <taxon>Bacillati</taxon>
        <taxon>Actinomycetota</taxon>
        <taxon>Actinomycetes</taxon>
        <taxon>Pseudonocardiales</taxon>
        <taxon>Pseudonocardiaceae</taxon>
        <taxon>Actinoalloteichus</taxon>
    </lineage>
</organism>
<evidence type="ECO:0000259" key="1">
    <source>
        <dbReference type="Pfam" id="PF21068"/>
    </source>
</evidence>
<dbReference type="RefSeq" id="WP_075765417.1">
    <property type="nucleotide sequence ID" value="NZ_CP016076.1"/>
</dbReference>
<dbReference type="PANTHER" id="PTHR21621:SF0">
    <property type="entry name" value="BETA-CITRYLGLUTAMATE SYNTHASE B-RELATED"/>
    <property type="match status" value="1"/>
</dbReference>
<protein>
    <recommendedName>
        <fullName evidence="1">MvdD-like pre-ATP grasp domain-containing protein</fullName>
    </recommendedName>
</protein>
<reference evidence="3" key="1">
    <citation type="submission" date="2016-06" db="EMBL/GenBank/DDBJ databases">
        <title>Complete genome sequence of Actinoalloteichus fjordicus DSM 46855 (=ADI127-17), type strain of the new species Actinoalloteichus fjordicus.</title>
        <authorList>
            <person name="Ruckert C."/>
            <person name="Nouioui I."/>
            <person name="Willmese J."/>
            <person name="van Wezel G."/>
            <person name="Klenk H.-P."/>
            <person name="Kalinowski J."/>
            <person name="Zotchev S.B."/>
        </authorList>
    </citation>
    <scope>NUCLEOTIDE SEQUENCE [LARGE SCALE GENOMIC DNA]</scope>
    <source>
        <strain evidence="3">ADI127-7</strain>
    </source>
</reference>
<dbReference type="Pfam" id="PF21068">
    <property type="entry name" value="ATPgraspMvdD"/>
    <property type="match status" value="1"/>
</dbReference>
<gene>
    <name evidence="2" type="ORF">UA74_22530</name>
</gene>
<dbReference type="EMBL" id="CP016076">
    <property type="protein sequence ID" value="APU16524.1"/>
    <property type="molecule type" value="Genomic_DNA"/>
</dbReference>
<name>A0AAC9LGN6_9PSEU</name>
<dbReference type="AlphaFoldDB" id="A0AAC9LGN6"/>
<evidence type="ECO:0000313" key="2">
    <source>
        <dbReference type="EMBL" id="APU16524.1"/>
    </source>
</evidence>
<dbReference type="Proteomes" id="UP000185511">
    <property type="component" value="Chromosome"/>
</dbReference>
<sequence length="323" mass="34893">MTAATIAVITRDQDITADLVIAELAARGVAVTRFDVAAFPERLEQVSYLEPGHREWTGTLRDDLHELDLSVLRAIWYRKPAPFVPYHGLSSTERRWAVAEAFHGFGGLLASLNVHWISRPDRIAAAGHKPLQMALAAAAGLTVPPSLLTNSPDAAREFCVAHSGGVIYKPLDGGPGSESGRRVALRAAPVTADDITAGVRRTTHLFQARVPCAYSVRLAVVGRRFFATRIDLPAGTDTVDWRAEHARLQYTPIGVPDDVSAGVSCMLKALGLNFAAPDFVVDHDGRWHFLGDLNPNGQWAWIDALRGPVTVAMADELIGEGPS</sequence>
<accession>A0AAC9LGN6</accession>
<evidence type="ECO:0000313" key="3">
    <source>
        <dbReference type="Proteomes" id="UP000185511"/>
    </source>
</evidence>
<dbReference type="SUPFAM" id="SSF56059">
    <property type="entry name" value="Glutathione synthetase ATP-binding domain-like"/>
    <property type="match status" value="1"/>
</dbReference>
<proteinExistence type="predicted"/>
<keyword evidence="3" id="KW-1185">Reference proteome</keyword>
<dbReference type="GO" id="GO:0005737">
    <property type="term" value="C:cytoplasm"/>
    <property type="evidence" value="ECO:0007669"/>
    <property type="project" value="TreeGrafter"/>
</dbReference>
<dbReference type="PANTHER" id="PTHR21621">
    <property type="entry name" value="RIBOSOMAL PROTEIN S6 MODIFICATION PROTEIN"/>
    <property type="match status" value="1"/>
</dbReference>
<dbReference type="InterPro" id="IPR048936">
    <property type="entry name" value="MvdD-like_ATPgrasp"/>
</dbReference>
<feature type="domain" description="MvdD-like pre-ATP grasp" evidence="1">
    <location>
        <begin position="6"/>
        <end position="121"/>
    </location>
</feature>
<dbReference type="GO" id="GO:0018169">
    <property type="term" value="F:ribosomal S6-glutamic acid ligase activity"/>
    <property type="evidence" value="ECO:0007669"/>
    <property type="project" value="TreeGrafter"/>
</dbReference>
<dbReference type="GO" id="GO:0009432">
    <property type="term" value="P:SOS response"/>
    <property type="evidence" value="ECO:0007669"/>
    <property type="project" value="TreeGrafter"/>
</dbReference>
<dbReference type="Gene3D" id="3.30.470.20">
    <property type="entry name" value="ATP-grasp fold, B domain"/>
    <property type="match status" value="1"/>
</dbReference>